<keyword evidence="5" id="KW-0472">Membrane</keyword>
<dbReference type="GO" id="GO:0061709">
    <property type="term" value="P:reticulophagy"/>
    <property type="evidence" value="ECO:0007669"/>
    <property type="project" value="UniProtKB-ARBA"/>
</dbReference>
<dbReference type="RefSeq" id="XP_016223956.1">
    <property type="nucleotide sequence ID" value="XM_016368168.1"/>
</dbReference>
<evidence type="ECO:0000313" key="8">
    <source>
        <dbReference type="EMBL" id="KIV92382.1"/>
    </source>
</evidence>
<dbReference type="GO" id="GO:0160219">
    <property type="term" value="C:cortical endoplasmic reticulum membrane"/>
    <property type="evidence" value="ECO:0007669"/>
    <property type="project" value="UniProtKB-ARBA"/>
</dbReference>
<comment type="similarity">
    <text evidence="2">Belongs to the VAMP-associated protein (VAP) (TC 9.B.17) family.</text>
</comment>
<dbReference type="GO" id="GO:1902647">
    <property type="term" value="P:negative regulation of 1-phosphatidyl-1D-myo-inositol 4,5-bisphosphate biosynthetic process"/>
    <property type="evidence" value="ECO:0007669"/>
    <property type="project" value="UniProtKB-ARBA"/>
</dbReference>
<dbReference type="GO" id="GO:0001786">
    <property type="term" value="F:phosphatidylserine binding"/>
    <property type="evidence" value="ECO:0007669"/>
    <property type="project" value="UniProtKB-ARBA"/>
</dbReference>
<dbReference type="GO" id="GO:0140506">
    <property type="term" value="F:endoplasmic reticulum-autophagosome adaptor activity"/>
    <property type="evidence" value="ECO:0007669"/>
    <property type="project" value="UniProtKB-ARBA"/>
</dbReference>
<dbReference type="InterPro" id="IPR000535">
    <property type="entry name" value="MSP_dom"/>
</dbReference>
<evidence type="ECO:0000256" key="4">
    <source>
        <dbReference type="ARBA" id="ARBA00022989"/>
    </source>
</evidence>
<dbReference type="PANTHER" id="PTHR10809:SF6">
    <property type="entry name" value="AT11025P-RELATED"/>
    <property type="match status" value="1"/>
</dbReference>
<comment type="subcellular location">
    <subcellularLocation>
        <location evidence="1">Endoplasmic reticulum membrane</location>
        <topology evidence="1">Single-pass type IV membrane protein</topology>
    </subcellularLocation>
</comment>
<keyword evidence="9" id="KW-1185">Reference proteome</keyword>
<dbReference type="OMA" id="GFKRPFN"/>
<sequence length="275" mass="29427">MSVELDPAELGFRRPFDREVTETLKLINNNSSPVAFKVKTTAPKQYCVRPNSGTIQPNDSVQVQVLLQAMKEEPPLDAKCRDKFLVQSVLTSPDQDPNVTTLWQQVEKTAKSSISEKKIRVNFLPAVGASTNGTLSSSSHPGEEQPPAYSSPSPQFGSPAPVASSSTPAKNSSSELGRGGSSSVAEATGITAAAAAISRSIPTSNEELQEQLAAAKAQIQKLSAQVQDPQFRQRKAQQASEKVQTVVQQSNESGVPLQIVAGLCLLSFLIAYLFF</sequence>
<reference evidence="8 9" key="1">
    <citation type="submission" date="2015-01" db="EMBL/GenBank/DDBJ databases">
        <title>The Genome Sequence of Exophiala mesophila CBS40295.</title>
        <authorList>
            <consortium name="The Broad Institute Genomics Platform"/>
            <person name="Cuomo C."/>
            <person name="de Hoog S."/>
            <person name="Gorbushina A."/>
            <person name="Stielow B."/>
            <person name="Teixiera M."/>
            <person name="Abouelleil A."/>
            <person name="Chapman S.B."/>
            <person name="Priest M."/>
            <person name="Young S.K."/>
            <person name="Wortman J."/>
            <person name="Nusbaum C."/>
            <person name="Birren B."/>
        </authorList>
    </citation>
    <scope>NUCLEOTIDE SEQUENCE [LARGE SCALE GENOMIC DNA]</scope>
    <source>
        <strain evidence="8 9">CBS 40295</strain>
    </source>
</reference>
<dbReference type="Pfam" id="PF00635">
    <property type="entry name" value="Motile_Sperm"/>
    <property type="match status" value="1"/>
</dbReference>
<evidence type="ECO:0000256" key="2">
    <source>
        <dbReference type="ARBA" id="ARBA00008932"/>
    </source>
</evidence>
<dbReference type="PANTHER" id="PTHR10809">
    <property type="entry name" value="VESICLE-ASSOCIATED MEMBRANE PROTEIN-ASSOCIATED PROTEIN"/>
    <property type="match status" value="1"/>
</dbReference>
<dbReference type="GO" id="GO:0033149">
    <property type="term" value="F:FFAT motif binding"/>
    <property type="evidence" value="ECO:0007669"/>
    <property type="project" value="TreeGrafter"/>
</dbReference>
<dbReference type="SUPFAM" id="SSF49354">
    <property type="entry name" value="PapD-like"/>
    <property type="match status" value="1"/>
</dbReference>
<dbReference type="OrthoDB" id="264603at2759"/>
<evidence type="ECO:0000256" key="6">
    <source>
        <dbReference type="SAM" id="MobiDB-lite"/>
    </source>
</evidence>
<dbReference type="InterPro" id="IPR013783">
    <property type="entry name" value="Ig-like_fold"/>
</dbReference>
<evidence type="ECO:0000259" key="7">
    <source>
        <dbReference type="PROSITE" id="PS50202"/>
    </source>
</evidence>
<dbReference type="VEuPathDB" id="FungiDB:PV10_03685"/>
<evidence type="ECO:0000256" key="1">
    <source>
        <dbReference type="ARBA" id="ARBA00004163"/>
    </source>
</evidence>
<dbReference type="GO" id="GO:0007009">
    <property type="term" value="P:plasma membrane organization"/>
    <property type="evidence" value="ECO:0007669"/>
    <property type="project" value="UniProtKB-ARBA"/>
</dbReference>
<evidence type="ECO:0000313" key="9">
    <source>
        <dbReference type="Proteomes" id="UP000054302"/>
    </source>
</evidence>
<dbReference type="GO" id="GO:0035091">
    <property type="term" value="F:phosphatidylinositol binding"/>
    <property type="evidence" value="ECO:0007669"/>
    <property type="project" value="UniProtKB-ARBA"/>
</dbReference>
<dbReference type="GO" id="GO:0061817">
    <property type="term" value="P:endoplasmic reticulum-plasma membrane tethering"/>
    <property type="evidence" value="ECO:0007669"/>
    <property type="project" value="UniProtKB-ARBA"/>
</dbReference>
<dbReference type="FunFam" id="2.60.40.10:FF:000813">
    <property type="entry name" value="Vesicle-associated protein 1-1"/>
    <property type="match status" value="1"/>
</dbReference>
<evidence type="ECO:0000256" key="5">
    <source>
        <dbReference type="ARBA" id="ARBA00023136"/>
    </source>
</evidence>
<dbReference type="EMBL" id="KN847522">
    <property type="protein sequence ID" value="KIV92382.1"/>
    <property type="molecule type" value="Genomic_DNA"/>
</dbReference>
<evidence type="ECO:0000256" key="3">
    <source>
        <dbReference type="ARBA" id="ARBA00022692"/>
    </source>
</evidence>
<dbReference type="AlphaFoldDB" id="A0A0D1ZCG8"/>
<name>A0A0D1ZCG8_EXOME</name>
<organism evidence="8 9">
    <name type="scientific">Exophiala mesophila</name>
    <name type="common">Black yeast-like fungus</name>
    <dbReference type="NCBI Taxonomy" id="212818"/>
    <lineage>
        <taxon>Eukaryota</taxon>
        <taxon>Fungi</taxon>
        <taxon>Dikarya</taxon>
        <taxon>Ascomycota</taxon>
        <taxon>Pezizomycotina</taxon>
        <taxon>Eurotiomycetes</taxon>
        <taxon>Chaetothyriomycetidae</taxon>
        <taxon>Chaetothyriales</taxon>
        <taxon>Herpotrichiellaceae</taxon>
        <taxon>Exophiala</taxon>
    </lineage>
</organism>
<proteinExistence type="inferred from homology"/>
<dbReference type="HOGENOM" id="CLU_032848_1_1_1"/>
<feature type="domain" description="MSP" evidence="7">
    <location>
        <begin position="2"/>
        <end position="124"/>
    </location>
</feature>
<keyword evidence="3" id="KW-0812">Transmembrane</keyword>
<dbReference type="InterPro" id="IPR008962">
    <property type="entry name" value="PapD-like_sf"/>
</dbReference>
<dbReference type="InterPro" id="IPR016763">
    <property type="entry name" value="VAP"/>
</dbReference>
<dbReference type="GO" id="GO:0051685">
    <property type="term" value="P:maintenance of ER location"/>
    <property type="evidence" value="ECO:0007669"/>
    <property type="project" value="UniProtKB-ARBA"/>
</dbReference>
<dbReference type="PROSITE" id="PS50202">
    <property type="entry name" value="MSP"/>
    <property type="match status" value="1"/>
</dbReference>
<dbReference type="GO" id="GO:0160214">
    <property type="term" value="F:endoplasmic reticulum-plasma membrane adaptor activity"/>
    <property type="evidence" value="ECO:0007669"/>
    <property type="project" value="UniProtKB-ARBA"/>
</dbReference>
<dbReference type="GO" id="GO:0005886">
    <property type="term" value="C:plasma membrane"/>
    <property type="evidence" value="ECO:0007669"/>
    <property type="project" value="TreeGrafter"/>
</dbReference>
<gene>
    <name evidence="8" type="ORF">PV10_03685</name>
</gene>
<dbReference type="Proteomes" id="UP000054302">
    <property type="component" value="Unassembled WGS sequence"/>
</dbReference>
<dbReference type="GeneID" id="27321530"/>
<dbReference type="PIRSF" id="PIRSF019693">
    <property type="entry name" value="VAMP-associated"/>
    <property type="match status" value="1"/>
</dbReference>
<dbReference type="STRING" id="212818.A0A0D1ZCG8"/>
<dbReference type="Gene3D" id="2.60.40.10">
    <property type="entry name" value="Immunoglobulins"/>
    <property type="match status" value="1"/>
</dbReference>
<keyword evidence="4" id="KW-1133">Transmembrane helix</keyword>
<protein>
    <recommendedName>
        <fullName evidence="7">MSP domain-containing protein</fullName>
    </recommendedName>
</protein>
<accession>A0A0D1ZCG8</accession>
<feature type="region of interest" description="Disordered" evidence="6">
    <location>
        <begin position="132"/>
        <end position="183"/>
    </location>
</feature>
<dbReference type="GO" id="GO:0090158">
    <property type="term" value="P:endoplasmic reticulum membrane organization"/>
    <property type="evidence" value="ECO:0007669"/>
    <property type="project" value="TreeGrafter"/>
</dbReference>
<feature type="compositionally biased region" description="Low complexity" evidence="6">
    <location>
        <begin position="158"/>
        <end position="183"/>
    </location>
</feature>